<keyword evidence="5" id="KW-1185">Reference proteome</keyword>
<dbReference type="VEuPathDB" id="VectorBase:PHUM018060"/>
<feature type="compositionally biased region" description="Pro residues" evidence="1">
    <location>
        <begin position="730"/>
        <end position="739"/>
    </location>
</feature>
<feature type="region of interest" description="Disordered" evidence="1">
    <location>
        <begin position="706"/>
        <end position="751"/>
    </location>
</feature>
<dbReference type="Gene3D" id="1.20.120.560">
    <property type="entry name" value="alix/aip1 in complex with the ypdl late domain"/>
    <property type="match status" value="1"/>
</dbReference>
<dbReference type="InParanoid" id="E0V9Q3"/>
<dbReference type="PANTHER" id="PTHR23030">
    <property type="entry name" value="PCD6 INTERACTING PROTEIN-RELATED"/>
    <property type="match status" value="1"/>
</dbReference>
<proteinExistence type="predicted"/>
<accession>E0V9Q3</accession>
<feature type="region of interest" description="Disordered" evidence="1">
    <location>
        <begin position="766"/>
        <end position="827"/>
    </location>
</feature>
<dbReference type="PROSITE" id="PS51180">
    <property type="entry name" value="BRO1"/>
    <property type="match status" value="1"/>
</dbReference>
<dbReference type="OMA" id="VSHAEEM"/>
<dbReference type="SMART" id="SM01041">
    <property type="entry name" value="BRO1"/>
    <property type="match status" value="1"/>
</dbReference>
<dbReference type="EnsemblMetazoa" id="PHUM018060-RA">
    <property type="protein sequence ID" value="PHUM018060-PA"/>
    <property type="gene ID" value="PHUM018060"/>
</dbReference>
<dbReference type="FunCoup" id="E0V9Q3">
    <property type="interactions" value="1741"/>
</dbReference>
<dbReference type="eggNOG" id="KOG2220">
    <property type="taxonomic scope" value="Eukaryota"/>
</dbReference>
<dbReference type="GeneID" id="8233788"/>
<dbReference type="Pfam" id="PF13949">
    <property type="entry name" value="ALIX_LYPXL_bnd"/>
    <property type="match status" value="1"/>
</dbReference>
<dbReference type="FunFam" id="1.25.40.280:FF:000001">
    <property type="entry name" value="programmed cell death 6-interacting protein-like isoform X1"/>
    <property type="match status" value="1"/>
</dbReference>
<evidence type="ECO:0000256" key="1">
    <source>
        <dbReference type="SAM" id="MobiDB-lite"/>
    </source>
</evidence>
<feature type="compositionally biased region" description="Low complexity" evidence="1">
    <location>
        <begin position="740"/>
        <end position="751"/>
    </location>
</feature>
<evidence type="ECO:0000313" key="4">
    <source>
        <dbReference type="EnsemblMetazoa" id="PHUM018060-PA"/>
    </source>
</evidence>
<reference evidence="4" key="3">
    <citation type="submission" date="2020-05" db="UniProtKB">
        <authorList>
            <consortium name="EnsemblMetazoa"/>
        </authorList>
    </citation>
    <scope>IDENTIFICATION</scope>
    <source>
        <strain evidence="4">USDA</strain>
    </source>
</reference>
<evidence type="ECO:0000259" key="2">
    <source>
        <dbReference type="PROSITE" id="PS51180"/>
    </source>
</evidence>
<dbReference type="GO" id="GO:0000281">
    <property type="term" value="P:mitotic cytokinesis"/>
    <property type="evidence" value="ECO:0007669"/>
    <property type="project" value="TreeGrafter"/>
</dbReference>
<dbReference type="Pfam" id="PF03097">
    <property type="entry name" value="BRO1"/>
    <property type="match status" value="1"/>
</dbReference>
<name>E0V9Q3_PEDHC</name>
<dbReference type="InterPro" id="IPR004328">
    <property type="entry name" value="BRO1_dom"/>
</dbReference>
<gene>
    <name evidence="4" type="primary">8233788</name>
    <name evidence="3" type="ORF">Phum_PHUM018060</name>
</gene>
<dbReference type="PANTHER" id="PTHR23030:SF39">
    <property type="entry name" value="PROGRAMMED CELL DEATH 6-INTERACTING PROTEIN"/>
    <property type="match status" value="1"/>
</dbReference>
<organism>
    <name type="scientific">Pediculus humanus subsp. corporis</name>
    <name type="common">Body louse</name>
    <dbReference type="NCBI Taxonomy" id="121224"/>
    <lineage>
        <taxon>Eukaryota</taxon>
        <taxon>Metazoa</taxon>
        <taxon>Ecdysozoa</taxon>
        <taxon>Arthropoda</taxon>
        <taxon>Hexapoda</taxon>
        <taxon>Insecta</taxon>
        <taxon>Pterygota</taxon>
        <taxon>Neoptera</taxon>
        <taxon>Paraneoptera</taxon>
        <taxon>Psocodea</taxon>
        <taxon>Troctomorpha</taxon>
        <taxon>Phthiraptera</taxon>
        <taxon>Anoplura</taxon>
        <taxon>Pediculidae</taxon>
        <taxon>Pediculus</taxon>
    </lineage>
</organism>
<evidence type="ECO:0000313" key="5">
    <source>
        <dbReference type="Proteomes" id="UP000009046"/>
    </source>
</evidence>
<dbReference type="KEGG" id="phu:Phum_PHUM018060"/>
<dbReference type="EMBL" id="DS234995">
    <property type="protein sequence ID" value="EEB10088.1"/>
    <property type="molecule type" value="Genomic_DNA"/>
</dbReference>
<dbReference type="Proteomes" id="UP000009046">
    <property type="component" value="Unassembled WGS sequence"/>
</dbReference>
<dbReference type="Gene3D" id="1.25.40.280">
    <property type="entry name" value="alix/aip1 like domains"/>
    <property type="match status" value="1"/>
</dbReference>
<dbReference type="STRING" id="121224.E0V9Q3"/>
<feature type="compositionally biased region" description="Pro residues" evidence="1">
    <location>
        <begin position="802"/>
        <end position="813"/>
    </location>
</feature>
<feature type="compositionally biased region" description="Polar residues" evidence="1">
    <location>
        <begin position="706"/>
        <end position="718"/>
    </location>
</feature>
<sequence>MAELLSVPLKKPTDIDLVQPLRNLVKGSFSSADHPEECDNEIAEFNKMRSTAVWKFFEKFESSLEVVYSYYDQLVLLESKVPAHEVQIPFKWKDAFDKGSIFGTKIGLTICSLSYEKVCVLYNIAALQSAVAASQSLDNDDALKLAAKLFQQAAGIFTHLKAAVVVAIHQEPTPDLNIDTLSALSALMLAQAQEIFVRKAILDQMKDAIIAKLCHQTEEMYSEVVNLFQKEILRNLWDKEWIPIVTGKQAAYHALSEYYQSLVCKSRKLIGEEIARLELASELIKAAQSRSGKSLLFNDYAVKIEKNLTEAKKDNDFIYHERIPDVKSLTPIGKALLAKALPVPEKFSSSNRDLFEKLCPLAVNQAVAAFDLRKSEVVNTEINKLRDATNVLNSTLASLNLPAAIENTSGNDLPPSLLEKGDTVKEHGGLKTLQSIFTDLPGLLKRNNEILDEACRLLTEEKESDDQLRAQFKEKWNRTPSEKLTEVFRSNASKYREIINGAVKADEIVAKKFENHRKGIELLSLPRDQMKNAVPSSGPSEQTIEQTEAVKELRKLMEDVATIKAEREVIESELKSATIDMRQTFLRALAEDGAISEASISNEALDKVYGTLRKQVEDSVSRQESLIIDIQKAHSQFAKEIPKESTEREQILKDMAAAYDAYMELQNHLKEGSKFYNDLTQVPVLAPRSDFCFARKTEKEELMKDLTQQASRSDSVFPNPSDGASGGVKVPPPRPPPPATSGSSSGYSAPYPAEYPTAMPVPYAAAGTAPYPTYIPPPMPHGYSPYGTLPYPQQGNYQMPPYQQPPQGYPYPTQPGGSNPQNPPRQW</sequence>
<dbReference type="CDD" id="cd09240">
    <property type="entry name" value="BRO1_Alix"/>
    <property type="match status" value="1"/>
</dbReference>
<dbReference type="RefSeq" id="XP_002422826.1">
    <property type="nucleotide sequence ID" value="XM_002422781.1"/>
</dbReference>
<dbReference type="Gene3D" id="1.20.140.50">
    <property type="entry name" value="alix/aip1 like domains"/>
    <property type="match status" value="1"/>
</dbReference>
<dbReference type="CTD" id="8233788"/>
<dbReference type="HOGENOM" id="CLU_007181_2_0_1"/>
<dbReference type="CDD" id="cd09235">
    <property type="entry name" value="V_Alix"/>
    <property type="match status" value="1"/>
</dbReference>
<protein>
    <submittedName>
        <fullName evidence="3">Programmed cell death 6-interacting protein, putative</fullName>
    </submittedName>
</protein>
<dbReference type="EMBL" id="AAZO01000220">
    <property type="status" value="NOT_ANNOTATED_CDS"/>
    <property type="molecule type" value="Genomic_DNA"/>
</dbReference>
<dbReference type="AlphaFoldDB" id="E0V9Q3"/>
<reference evidence="3" key="2">
    <citation type="submission" date="2007-04" db="EMBL/GenBank/DDBJ databases">
        <title>The genome of the human body louse.</title>
        <authorList>
            <consortium name="The Human Body Louse Genome Consortium"/>
            <person name="Kirkness E."/>
            <person name="Walenz B."/>
            <person name="Hass B."/>
            <person name="Bruggner R."/>
            <person name="Strausberg R."/>
        </authorList>
    </citation>
    <scope>NUCLEOTIDE SEQUENCE</scope>
    <source>
        <strain evidence="3">USDA</strain>
    </source>
</reference>
<reference evidence="3" key="1">
    <citation type="submission" date="2007-04" db="EMBL/GenBank/DDBJ databases">
        <title>Annotation of Pediculus humanus corporis strain USDA.</title>
        <authorList>
            <person name="Kirkness E."/>
            <person name="Hannick L."/>
            <person name="Hass B."/>
            <person name="Bruggner R."/>
            <person name="Lawson D."/>
            <person name="Bidwell S."/>
            <person name="Joardar V."/>
            <person name="Caler E."/>
            <person name="Walenz B."/>
            <person name="Inman J."/>
            <person name="Schobel S."/>
            <person name="Galinsky K."/>
            <person name="Amedeo P."/>
            <person name="Strausberg R."/>
        </authorList>
    </citation>
    <scope>NUCLEOTIDE SEQUENCE</scope>
    <source>
        <strain evidence="3">USDA</strain>
    </source>
</reference>
<dbReference type="InterPro" id="IPR025304">
    <property type="entry name" value="ALIX_V_dom"/>
</dbReference>
<feature type="compositionally biased region" description="Low complexity" evidence="1">
    <location>
        <begin position="790"/>
        <end position="801"/>
    </location>
</feature>
<dbReference type="GO" id="GO:0005768">
    <property type="term" value="C:endosome"/>
    <property type="evidence" value="ECO:0007669"/>
    <property type="project" value="TreeGrafter"/>
</dbReference>
<feature type="domain" description="BRO1" evidence="2">
    <location>
        <begin position="3"/>
        <end position="392"/>
    </location>
</feature>
<dbReference type="InterPro" id="IPR038499">
    <property type="entry name" value="BRO1_sf"/>
</dbReference>
<evidence type="ECO:0000313" key="3">
    <source>
        <dbReference type="EMBL" id="EEB10088.1"/>
    </source>
</evidence>
<dbReference type="OrthoDB" id="2141925at2759"/>